<reference evidence="1 2" key="1">
    <citation type="journal article" date="2019" name="Microbiol. Resour. Announc.">
        <title>Draft Genome Sequences of Type Strains of Gordonibacter faecihominis, Paraeggerthella hongkongensis, Parvibacter caecicola,Slackia equolifaciens, Slackia faecicanis, and Slackia isoflavoniconvertens.</title>
        <authorList>
            <person name="Danylec N."/>
            <person name="Stoll D.A."/>
            <person name="Dotsch A."/>
            <person name="Huch M."/>
        </authorList>
    </citation>
    <scope>NUCLEOTIDE SEQUENCE [LARGE SCALE GENOMIC DNA]</scope>
    <source>
        <strain evidence="1 2">DSM 18785</strain>
    </source>
</reference>
<dbReference type="EMBL" id="QICA01000025">
    <property type="protein sequence ID" value="RNL36048.1"/>
    <property type="molecule type" value="Genomic_DNA"/>
</dbReference>
<comment type="caution">
    <text evidence="1">The sequence shown here is derived from an EMBL/GenBank/DDBJ whole genome shotgun (WGS) entry which is preliminary data.</text>
</comment>
<proteinExistence type="predicted"/>
<name>A0A3N0AN45_9ACTN</name>
<sequence length="128" mass="14433">MRDDQGRQRARPPLGGGAQVTVIINTSQLDALLSPAAQRKRQEEYAMRVAFVMRKYVPRDENTLRASEQLNSRYADGLLIWATPYAARQYSVPMAHTTPETCDHWDEACAKNDMPALIEYAESLYGGE</sequence>
<evidence type="ECO:0000313" key="1">
    <source>
        <dbReference type="EMBL" id="RNL36048.1"/>
    </source>
</evidence>
<accession>A0A3N0AN45</accession>
<dbReference type="AlphaFoldDB" id="A0A3N0AN45"/>
<protein>
    <recommendedName>
        <fullName evidence="3">Minor capsid protein</fullName>
    </recommendedName>
</protein>
<evidence type="ECO:0000313" key="2">
    <source>
        <dbReference type="Proteomes" id="UP000278327"/>
    </source>
</evidence>
<dbReference type="Pfam" id="PF11114">
    <property type="entry name" value="Minor_capsid_2"/>
    <property type="match status" value="1"/>
</dbReference>
<dbReference type="InterPro" id="IPR021080">
    <property type="entry name" value="Minor_capsid_protein"/>
</dbReference>
<organism evidence="1 2">
    <name type="scientific">Adlercreutzia equolifaciens subsp. celatus DSM 18785</name>
    <dbReference type="NCBI Taxonomy" id="1121021"/>
    <lineage>
        <taxon>Bacteria</taxon>
        <taxon>Bacillati</taxon>
        <taxon>Actinomycetota</taxon>
        <taxon>Coriobacteriia</taxon>
        <taxon>Eggerthellales</taxon>
        <taxon>Eggerthellaceae</taxon>
        <taxon>Adlercreutzia</taxon>
    </lineage>
</organism>
<keyword evidence="2" id="KW-1185">Reference proteome</keyword>
<dbReference type="Proteomes" id="UP000278327">
    <property type="component" value="Unassembled WGS sequence"/>
</dbReference>
<evidence type="ECO:0008006" key="3">
    <source>
        <dbReference type="Google" id="ProtNLM"/>
    </source>
</evidence>
<gene>
    <name evidence="1" type="ORF">DMP10_11305</name>
</gene>